<evidence type="ECO:0000256" key="2">
    <source>
        <dbReference type="ARBA" id="ARBA00022741"/>
    </source>
</evidence>
<dbReference type="InterPro" id="IPR000330">
    <property type="entry name" value="SNF2_N"/>
</dbReference>
<dbReference type="FunFam" id="3.40.50.300:FF:001870">
    <property type="entry name" value="SNF2 family helicase/ATPase, putative"/>
    <property type="match status" value="1"/>
</dbReference>
<dbReference type="Gene3D" id="3.40.50.300">
    <property type="entry name" value="P-loop containing nucleotide triphosphate hydrolases"/>
    <property type="match status" value="1"/>
</dbReference>
<reference evidence="12" key="1">
    <citation type="journal article" date="2020" name="Phytopathology">
        <title>Genome sequence of the chestnut blight fungus Cryphonectria parasitica EP155: A fundamental resource for an archetypical invasive plant pathogen.</title>
        <authorList>
            <person name="Crouch J.A."/>
            <person name="Dawe A."/>
            <person name="Aerts A."/>
            <person name="Barry K."/>
            <person name="Churchill A.C.L."/>
            <person name="Grimwood J."/>
            <person name="Hillman B."/>
            <person name="Milgroom M.G."/>
            <person name="Pangilinan J."/>
            <person name="Smith M."/>
            <person name="Salamov A."/>
            <person name="Schmutz J."/>
            <person name="Yadav J."/>
            <person name="Grigoriev I.V."/>
            <person name="Nuss D."/>
        </authorList>
    </citation>
    <scope>NUCLEOTIDE SEQUENCE</scope>
    <source>
        <strain evidence="12">EP155</strain>
    </source>
</reference>
<dbReference type="Gene3D" id="3.40.50.10810">
    <property type="entry name" value="Tandem AAA-ATPase domain"/>
    <property type="match status" value="1"/>
</dbReference>
<dbReference type="EMBL" id="MU032344">
    <property type="protein sequence ID" value="KAF3770709.1"/>
    <property type="molecule type" value="Genomic_DNA"/>
</dbReference>
<dbReference type="RefSeq" id="XP_040781670.1">
    <property type="nucleotide sequence ID" value="XM_040918133.1"/>
</dbReference>
<dbReference type="InterPro" id="IPR049730">
    <property type="entry name" value="SNF2/RAD54-like_C"/>
</dbReference>
<dbReference type="Pfam" id="PF00176">
    <property type="entry name" value="SNF2-rel_dom"/>
    <property type="match status" value="1"/>
</dbReference>
<dbReference type="SUPFAM" id="SSF57850">
    <property type="entry name" value="RING/U-box"/>
    <property type="match status" value="1"/>
</dbReference>
<dbReference type="InterPro" id="IPR001841">
    <property type="entry name" value="Znf_RING"/>
</dbReference>
<evidence type="ECO:0000256" key="7">
    <source>
        <dbReference type="PROSITE-ProRule" id="PRU00175"/>
    </source>
</evidence>
<protein>
    <recommendedName>
        <fullName evidence="14">RING-type domain-containing protein</fullName>
    </recommendedName>
</protein>
<dbReference type="GO" id="GO:0005634">
    <property type="term" value="C:nucleus"/>
    <property type="evidence" value="ECO:0007669"/>
    <property type="project" value="TreeGrafter"/>
</dbReference>
<dbReference type="PROSITE" id="PS50089">
    <property type="entry name" value="ZF_RING_2"/>
    <property type="match status" value="1"/>
</dbReference>
<dbReference type="SMART" id="SM00490">
    <property type="entry name" value="HELICc"/>
    <property type="match status" value="1"/>
</dbReference>
<dbReference type="GO" id="GO:0006974">
    <property type="term" value="P:DNA damage response"/>
    <property type="evidence" value="ECO:0007669"/>
    <property type="project" value="TreeGrafter"/>
</dbReference>
<dbReference type="SMART" id="SM00487">
    <property type="entry name" value="DEXDc"/>
    <property type="match status" value="1"/>
</dbReference>
<keyword evidence="13" id="KW-1185">Reference proteome</keyword>
<keyword evidence="3 7" id="KW-0863">Zinc-finger</keyword>
<dbReference type="InterPro" id="IPR014001">
    <property type="entry name" value="Helicase_ATP-bd"/>
</dbReference>
<feature type="domain" description="Helicase C-terminal" evidence="11">
    <location>
        <begin position="1115"/>
        <end position="1259"/>
    </location>
</feature>
<keyword evidence="5" id="KW-0862">Zinc</keyword>
<name>A0A9P4YBV6_CRYP1</name>
<dbReference type="InterPro" id="IPR017907">
    <property type="entry name" value="Znf_RING_CS"/>
</dbReference>
<dbReference type="InterPro" id="IPR013083">
    <property type="entry name" value="Znf_RING/FYVE/PHD"/>
</dbReference>
<dbReference type="Pfam" id="PF00271">
    <property type="entry name" value="Helicase_C"/>
    <property type="match status" value="1"/>
</dbReference>
<dbReference type="GO" id="GO:0061630">
    <property type="term" value="F:ubiquitin protein ligase activity"/>
    <property type="evidence" value="ECO:0007669"/>
    <property type="project" value="TreeGrafter"/>
</dbReference>
<keyword evidence="2" id="KW-0547">Nucleotide-binding</keyword>
<dbReference type="PROSITE" id="PS00518">
    <property type="entry name" value="ZF_RING_1"/>
    <property type="match status" value="1"/>
</dbReference>
<evidence type="ECO:0000256" key="4">
    <source>
        <dbReference type="ARBA" id="ARBA00022801"/>
    </source>
</evidence>
<dbReference type="InterPro" id="IPR027417">
    <property type="entry name" value="P-loop_NTPase"/>
</dbReference>
<feature type="domain" description="RING-type" evidence="9">
    <location>
        <begin position="999"/>
        <end position="1037"/>
    </location>
</feature>
<dbReference type="GO" id="GO:0000209">
    <property type="term" value="P:protein polyubiquitination"/>
    <property type="evidence" value="ECO:0007669"/>
    <property type="project" value="TreeGrafter"/>
</dbReference>
<dbReference type="Gene3D" id="3.30.40.10">
    <property type="entry name" value="Zinc/RING finger domain, C3HC4 (zinc finger)"/>
    <property type="match status" value="1"/>
</dbReference>
<feature type="region of interest" description="Disordered" evidence="8">
    <location>
        <begin position="611"/>
        <end position="641"/>
    </location>
</feature>
<evidence type="ECO:0000256" key="1">
    <source>
        <dbReference type="ARBA" id="ARBA00022723"/>
    </source>
</evidence>
<evidence type="ECO:0000256" key="3">
    <source>
        <dbReference type="ARBA" id="ARBA00022771"/>
    </source>
</evidence>
<dbReference type="InterPro" id="IPR059033">
    <property type="entry name" value="C144_05_dom"/>
</dbReference>
<keyword evidence="1" id="KW-0479">Metal-binding</keyword>
<dbReference type="InterPro" id="IPR001650">
    <property type="entry name" value="Helicase_C-like"/>
</dbReference>
<keyword evidence="6" id="KW-0067">ATP-binding</keyword>
<proteinExistence type="predicted"/>
<feature type="domain" description="Helicase ATP-binding" evidence="10">
    <location>
        <begin position="203"/>
        <end position="407"/>
    </location>
</feature>
<dbReference type="SUPFAM" id="SSF52540">
    <property type="entry name" value="P-loop containing nucleoside triphosphate hydrolases"/>
    <property type="match status" value="2"/>
</dbReference>
<evidence type="ECO:0000313" key="12">
    <source>
        <dbReference type="EMBL" id="KAF3770709.1"/>
    </source>
</evidence>
<evidence type="ECO:0000259" key="9">
    <source>
        <dbReference type="PROSITE" id="PS50089"/>
    </source>
</evidence>
<dbReference type="Proteomes" id="UP000803844">
    <property type="component" value="Unassembled WGS sequence"/>
</dbReference>
<gene>
    <name evidence="12" type="ORF">M406DRAFT_271973</name>
</gene>
<evidence type="ECO:0000259" key="11">
    <source>
        <dbReference type="PROSITE" id="PS51194"/>
    </source>
</evidence>
<dbReference type="GO" id="GO:0016787">
    <property type="term" value="F:hydrolase activity"/>
    <property type="evidence" value="ECO:0007669"/>
    <property type="project" value="UniProtKB-KW"/>
</dbReference>
<dbReference type="OrthoDB" id="5330228at2759"/>
<evidence type="ECO:0000259" key="10">
    <source>
        <dbReference type="PROSITE" id="PS51192"/>
    </source>
</evidence>
<dbReference type="FunFam" id="3.40.50.10810:FF:000059">
    <property type="entry name" value="SNF2 family helicase/ATPase, putative"/>
    <property type="match status" value="1"/>
</dbReference>
<keyword evidence="4" id="KW-0378">Hydrolase</keyword>
<comment type="caution">
    <text evidence="12">The sequence shown here is derived from an EMBL/GenBank/DDBJ whole genome shotgun (WGS) entry which is preliminary data.</text>
</comment>
<dbReference type="InterPro" id="IPR052583">
    <property type="entry name" value="ATP-helicase/E3_Ub-Ligase"/>
</dbReference>
<evidence type="ECO:0008006" key="14">
    <source>
        <dbReference type="Google" id="ProtNLM"/>
    </source>
</evidence>
<dbReference type="CDD" id="cd18793">
    <property type="entry name" value="SF2_C_SNF"/>
    <property type="match status" value="1"/>
</dbReference>
<dbReference type="InterPro" id="IPR038718">
    <property type="entry name" value="SNF2-like_sf"/>
</dbReference>
<dbReference type="GO" id="GO:0005524">
    <property type="term" value="F:ATP binding"/>
    <property type="evidence" value="ECO:0007669"/>
    <property type="project" value="InterPro"/>
</dbReference>
<evidence type="ECO:0000313" key="13">
    <source>
        <dbReference type="Proteomes" id="UP000803844"/>
    </source>
</evidence>
<dbReference type="GO" id="GO:0008270">
    <property type="term" value="F:zinc ion binding"/>
    <property type="evidence" value="ECO:0007669"/>
    <property type="project" value="UniProtKB-KW"/>
</dbReference>
<dbReference type="GeneID" id="63835262"/>
<dbReference type="PANTHER" id="PTHR45865">
    <property type="entry name" value="E3 UBIQUITIN-PROTEIN LIGASE SHPRH FAMILY MEMBER"/>
    <property type="match status" value="1"/>
</dbReference>
<evidence type="ECO:0000256" key="6">
    <source>
        <dbReference type="ARBA" id="ARBA00022840"/>
    </source>
</evidence>
<organism evidence="12 13">
    <name type="scientific">Cryphonectria parasitica (strain ATCC 38755 / EP155)</name>
    <dbReference type="NCBI Taxonomy" id="660469"/>
    <lineage>
        <taxon>Eukaryota</taxon>
        <taxon>Fungi</taxon>
        <taxon>Dikarya</taxon>
        <taxon>Ascomycota</taxon>
        <taxon>Pezizomycotina</taxon>
        <taxon>Sordariomycetes</taxon>
        <taxon>Sordariomycetidae</taxon>
        <taxon>Diaporthales</taxon>
        <taxon>Cryphonectriaceae</taxon>
        <taxon>Cryphonectria-Endothia species complex</taxon>
        <taxon>Cryphonectria</taxon>
    </lineage>
</organism>
<dbReference type="PROSITE" id="PS51192">
    <property type="entry name" value="HELICASE_ATP_BIND_1"/>
    <property type="match status" value="1"/>
</dbReference>
<accession>A0A9P4YBV6</accession>
<dbReference type="SMART" id="SM00184">
    <property type="entry name" value="RING"/>
    <property type="match status" value="1"/>
</dbReference>
<dbReference type="CDD" id="cd18070">
    <property type="entry name" value="DEXQc_SHPRH"/>
    <property type="match status" value="1"/>
</dbReference>
<dbReference type="PROSITE" id="PS51194">
    <property type="entry name" value="HELICASE_CTER"/>
    <property type="match status" value="1"/>
</dbReference>
<evidence type="ECO:0000256" key="5">
    <source>
        <dbReference type="ARBA" id="ARBA00022833"/>
    </source>
</evidence>
<evidence type="ECO:0000256" key="8">
    <source>
        <dbReference type="SAM" id="MobiDB-lite"/>
    </source>
</evidence>
<dbReference type="Pfam" id="PF26021">
    <property type="entry name" value="Ferritin_C144_05"/>
    <property type="match status" value="1"/>
</dbReference>
<sequence>MTFPLDPGDFSARLVAILEARDSSWSNPDVEEAIWISADATFEADGDLTKLTLSFQVRWNISTNTGASIFPSQSRRFRKSMLAMAFPEIFGVPAEKQANSCSPGVFYEAAHVPNPEDTPPEDTEIPGLTAKLYPFQRRAVRWLLRREGIEWTLDGNGNTITKEVGYSHFDAPSQFIEANDADGQKCFVSPLLGKITKDYEIFRDLEQNFKGGILAEEMGLGKTVEMLALFCLHRMPSGTAEIFDNYQGVAIKPAPGTLIVAPSSLKNQWLSELNKHAPNLRVMHYTGLSSSARTSASKTTTLIEKLASQDVVITTYNVLTSELAYAMKEPERARRAPRKYYRPTSPLTRLCWWRVCMDEAQMIESGVSKSATLARLIPRINSWGVTGTPVKDSVEDLRGLLLFLRYEPFAFNLPAWNALVRHHKDGFKRLFNQLALRHSKRLVRHEIYIPAQKRYVITMPFTAVEEQHYQNLFKEVVEACGLGLDGEPLRDDWDQDDPSVLEAMRTALDRLRQTALHPEVGTRNRRALGHKNGPMRTVAEVLDVMIDQSEVSMRVDQRALLLAKLTRGQFMENSPRVKIALDIWQGVLDVSNAVVEECRKYLRRMMDQAKVSQPNAGGGGDEDKSDEEFNENNTGKVGDARRRLRSALEVQHKAMFFCANAYFQIKSNKEMTDPESDEYHRLEKLETEGYDKAKAVRREILEESRRKALKLMKRISTSASQQSFATIPDYKSLDHHGLESRAIAERLEVLAGELNDQAEQLDEWREHVIQLLLKPLVDEDDEIELTGEEFEDSTKLMEEIVVYVQILRTAIADREAILTGQVNELVNHEAKTSLRQAEAGEGPYPEKLLELFQLRNEVKPQSHGSLRAAVSELRAAKVKIRSNVGQGSKRAQIELEILDEQLHTTQKQLTDQQKVAQAMNQELDLFTATMNARVEFYRQLQGVSDMVAPYEGSMNEAEERQLMVYEETLTKKLDSSQSKHRYLLHLKDMDATDGESRMCIICRENFTIGVLTVCGHQFCKECITLWFKANHNCPVCKKRLNAANLHDITLKPQELKLHSDTPGQGPSLKKFNEDRTQANPAPNKSMIYTEFSSDKLADIRNIDLNGPAFTTKVDNLVRHLLWLRDNDPGAKSIIFSQYADFLSVLGLAFTRYRIGFTSFDRTNGITDFKEDPAIECFLLHARAHSSGLNLVNASHVFLCEPLINTALELQAIARVHRIGQEQETTVWLYIVDGTVEESIYRLSVRRRLEHITDQTRKVDKKGKSKMDAAELADEAIEAANSMELEHASLSKLMGRYRAQGEAVDKGDLWACLFGHVGQQKGNEAGGPGGVGKNPGLAVRGFLAAEAADWRRENI</sequence>
<dbReference type="Pfam" id="PF13639">
    <property type="entry name" value="zf-RING_2"/>
    <property type="match status" value="1"/>
</dbReference>
<dbReference type="PANTHER" id="PTHR45865:SF1">
    <property type="entry name" value="E3 UBIQUITIN-PROTEIN LIGASE SHPRH"/>
    <property type="match status" value="1"/>
</dbReference>